<evidence type="ECO:0000256" key="3">
    <source>
        <dbReference type="ARBA" id="ARBA00023163"/>
    </source>
</evidence>
<keyword evidence="3" id="KW-0804">Transcription</keyword>
<evidence type="ECO:0000256" key="2">
    <source>
        <dbReference type="ARBA" id="ARBA00023015"/>
    </source>
</evidence>
<gene>
    <name evidence="8" type="ORF">JRO89_XS10G0177300</name>
</gene>
<keyword evidence="9" id="KW-1185">Reference proteome</keyword>
<proteinExistence type="predicted"/>
<dbReference type="Pfam" id="PF00010">
    <property type="entry name" value="HLH"/>
    <property type="match status" value="1"/>
</dbReference>
<feature type="region of interest" description="Disordered" evidence="6">
    <location>
        <begin position="99"/>
        <end position="139"/>
    </location>
</feature>
<evidence type="ECO:0000256" key="5">
    <source>
        <dbReference type="SAM" id="Coils"/>
    </source>
</evidence>
<dbReference type="InterPro" id="IPR036638">
    <property type="entry name" value="HLH_DNA-bd_sf"/>
</dbReference>
<keyword evidence="2" id="KW-0805">Transcription regulation</keyword>
<comment type="subcellular location">
    <subcellularLocation>
        <location evidence="1">Nucleus</location>
    </subcellularLocation>
</comment>
<feature type="compositionally biased region" description="Acidic residues" evidence="6">
    <location>
        <begin position="102"/>
        <end position="111"/>
    </location>
</feature>
<comment type="caution">
    <text evidence="8">The sequence shown here is derived from an EMBL/GenBank/DDBJ whole genome shotgun (WGS) entry which is preliminary data.</text>
</comment>
<keyword evidence="4" id="KW-0539">Nucleus</keyword>
<evidence type="ECO:0000259" key="7">
    <source>
        <dbReference type="PROSITE" id="PS50888"/>
    </source>
</evidence>
<accession>A0ABQ8HJ77</accession>
<dbReference type="Gene3D" id="4.10.280.10">
    <property type="entry name" value="Helix-loop-helix DNA-binding domain"/>
    <property type="match status" value="1"/>
</dbReference>
<organism evidence="8 9">
    <name type="scientific">Xanthoceras sorbifolium</name>
    <dbReference type="NCBI Taxonomy" id="99658"/>
    <lineage>
        <taxon>Eukaryota</taxon>
        <taxon>Viridiplantae</taxon>
        <taxon>Streptophyta</taxon>
        <taxon>Embryophyta</taxon>
        <taxon>Tracheophyta</taxon>
        <taxon>Spermatophyta</taxon>
        <taxon>Magnoliopsida</taxon>
        <taxon>eudicotyledons</taxon>
        <taxon>Gunneridae</taxon>
        <taxon>Pentapetalae</taxon>
        <taxon>rosids</taxon>
        <taxon>malvids</taxon>
        <taxon>Sapindales</taxon>
        <taxon>Sapindaceae</taxon>
        <taxon>Xanthoceroideae</taxon>
        <taxon>Xanthoceras</taxon>
    </lineage>
</organism>
<evidence type="ECO:0000256" key="4">
    <source>
        <dbReference type="ARBA" id="ARBA00023242"/>
    </source>
</evidence>
<sequence length="326" mass="36677">MDASGNYPLMRTNDFELHDFIDDDPNFDQFIDLIRGEKEDLTGSLDSDLTHGFSVDHQFGSAPGDILFGFNETSCTMVSDSNIVLNSLSSTLNGDMKVRKEEDDDQDDDSSDTTTKTTTTSSSRKTRTDRSRTLISERKRRRRMKEKLYALRALVPNITKMDKASIVGDAVLYVQELQRQAKKLKTEIAGLEASMEAGSERYQESTENKNQVSPPISNQPICKKIIMQMDVFQVEEKGFYLRLVCNKEEPGGVYVSSLLYKALESLTSTFNVQNSNLATVPDRLVLTFTLNVRDSEKTMNLINLKLWVTGALLNQGFEVLTTPFTA</sequence>
<feature type="compositionally biased region" description="Basic and acidic residues" evidence="6">
    <location>
        <begin position="126"/>
        <end position="137"/>
    </location>
</feature>
<name>A0ABQ8HJ77_9ROSI</name>
<feature type="coiled-coil region" evidence="5">
    <location>
        <begin position="174"/>
        <end position="201"/>
    </location>
</feature>
<dbReference type="SUPFAM" id="SSF47459">
    <property type="entry name" value="HLH, helix-loop-helix DNA-binding domain"/>
    <property type="match status" value="1"/>
</dbReference>
<keyword evidence="5" id="KW-0175">Coiled coil</keyword>
<evidence type="ECO:0000313" key="9">
    <source>
        <dbReference type="Proteomes" id="UP000827721"/>
    </source>
</evidence>
<evidence type="ECO:0000256" key="6">
    <source>
        <dbReference type="SAM" id="MobiDB-lite"/>
    </source>
</evidence>
<evidence type="ECO:0000313" key="8">
    <source>
        <dbReference type="EMBL" id="KAH7561125.1"/>
    </source>
</evidence>
<dbReference type="EMBL" id="JAFEMO010000010">
    <property type="protein sequence ID" value="KAH7561125.1"/>
    <property type="molecule type" value="Genomic_DNA"/>
</dbReference>
<dbReference type="PANTHER" id="PTHR31945:SF17">
    <property type="entry name" value="TRANSCRIPTION FACTOR FER-LIKE IRON DEFICIENCY-INDUCED TRANSCRIPTION FACTOR"/>
    <property type="match status" value="1"/>
</dbReference>
<reference evidence="8 9" key="1">
    <citation type="submission" date="2021-02" db="EMBL/GenBank/DDBJ databases">
        <title>Plant Genome Project.</title>
        <authorList>
            <person name="Zhang R.-G."/>
        </authorList>
    </citation>
    <scope>NUCLEOTIDE SEQUENCE [LARGE SCALE GENOMIC DNA]</scope>
    <source>
        <tissue evidence="8">Leaves</tissue>
    </source>
</reference>
<dbReference type="PROSITE" id="PS50888">
    <property type="entry name" value="BHLH"/>
    <property type="match status" value="1"/>
</dbReference>
<dbReference type="InterPro" id="IPR011598">
    <property type="entry name" value="bHLH_dom"/>
</dbReference>
<dbReference type="Proteomes" id="UP000827721">
    <property type="component" value="Unassembled WGS sequence"/>
</dbReference>
<dbReference type="SMART" id="SM00353">
    <property type="entry name" value="HLH"/>
    <property type="match status" value="1"/>
</dbReference>
<feature type="domain" description="BHLH" evidence="7">
    <location>
        <begin position="128"/>
        <end position="177"/>
    </location>
</feature>
<protein>
    <recommendedName>
        <fullName evidence="7">BHLH domain-containing protein</fullName>
    </recommendedName>
</protein>
<feature type="compositionally biased region" description="Low complexity" evidence="6">
    <location>
        <begin position="112"/>
        <end position="123"/>
    </location>
</feature>
<evidence type="ECO:0000256" key="1">
    <source>
        <dbReference type="ARBA" id="ARBA00004123"/>
    </source>
</evidence>
<dbReference type="InterPro" id="IPR051358">
    <property type="entry name" value="TF_AMS/ICE1/BHLH6-like"/>
</dbReference>
<dbReference type="PANTHER" id="PTHR31945">
    <property type="entry name" value="TRANSCRIPTION FACTOR SCREAM2-RELATED"/>
    <property type="match status" value="1"/>
</dbReference>